<evidence type="ECO:0000256" key="1">
    <source>
        <dbReference type="SAM" id="SignalP"/>
    </source>
</evidence>
<dbReference type="KEGG" id="mcw:A8L33_14540"/>
<organism evidence="2 3">
    <name type="scientific">Microbacterium aurantiacum</name>
    <dbReference type="NCBI Taxonomy" id="162393"/>
    <lineage>
        <taxon>Bacteria</taxon>
        <taxon>Bacillati</taxon>
        <taxon>Actinomycetota</taxon>
        <taxon>Actinomycetes</taxon>
        <taxon>Micrococcales</taxon>
        <taxon>Microbacteriaceae</taxon>
        <taxon>Microbacterium</taxon>
    </lineage>
</organism>
<keyword evidence="1" id="KW-0732">Signal</keyword>
<dbReference type="AlphaFoldDB" id="A0A0M8MFV3"/>
<reference evidence="2" key="1">
    <citation type="submission" date="2015-04" db="EMBL/GenBank/DDBJ databases">
        <title>Complete genome sequence of Microbacterium chocolatum SIT 101, a bacterium enantioselectively hydrolyzing mesomeric diesters.</title>
        <authorList>
            <person name="Li X."/>
            <person name="Xu Y."/>
        </authorList>
    </citation>
    <scope>NUCLEOTIDE SEQUENCE [LARGE SCALE GENOMIC DNA]</scope>
    <source>
        <strain evidence="2">SIT 101</strain>
    </source>
</reference>
<dbReference type="Proteomes" id="UP000037737">
    <property type="component" value="Unassembled WGS sequence"/>
</dbReference>
<dbReference type="EMBL" id="LAVO01000009">
    <property type="protein sequence ID" value="KOS10638.1"/>
    <property type="molecule type" value="Genomic_DNA"/>
</dbReference>
<sequence>MLILAGGFLAGCAVLGAKSAPVTSATSPSGEVVTTDWSDFPAHAGVAGEPLLEYPDQSELPDRAREIMAGISEAIERESGLTLTPLEPEAEWFDDSNWHPQESNGYGGQSMLTTVNCCELQSVSTPDPRKWRAVLDAASDAAIAVGLDGFVLDEHTIDCNGEDDCWLWTATATDGVQWVNFAVQDGSRDPSGEASRDAAEFGWPLASIAIGYGATVVESGRHDDYVEAMRPFVGQNRPPATTSD</sequence>
<feature type="chain" id="PRO_5005818340" description="Lipoprotein" evidence="1">
    <location>
        <begin position="20"/>
        <end position="244"/>
    </location>
</feature>
<dbReference type="PATRIC" id="fig|84292.3.peg.1882"/>
<keyword evidence="3" id="KW-1185">Reference proteome</keyword>
<evidence type="ECO:0000313" key="3">
    <source>
        <dbReference type="Proteomes" id="UP000037737"/>
    </source>
</evidence>
<protein>
    <recommendedName>
        <fullName evidence="4">Lipoprotein</fullName>
    </recommendedName>
</protein>
<evidence type="ECO:0008006" key="4">
    <source>
        <dbReference type="Google" id="ProtNLM"/>
    </source>
</evidence>
<name>A0A0M8MFV3_9MICO</name>
<accession>A0A0M8MFV3</accession>
<proteinExistence type="predicted"/>
<evidence type="ECO:0000313" key="2">
    <source>
        <dbReference type="EMBL" id="KOS10638.1"/>
    </source>
</evidence>
<gene>
    <name evidence="2" type="ORF">XI38_09220</name>
</gene>
<feature type="signal peptide" evidence="1">
    <location>
        <begin position="1"/>
        <end position="19"/>
    </location>
</feature>
<comment type="caution">
    <text evidence="2">The sequence shown here is derived from an EMBL/GenBank/DDBJ whole genome shotgun (WGS) entry which is preliminary data.</text>
</comment>